<organism evidence="11 12">
    <name type="scientific">Rhodocista pekingensis</name>
    <dbReference type="NCBI Taxonomy" id="201185"/>
    <lineage>
        <taxon>Bacteria</taxon>
        <taxon>Pseudomonadati</taxon>
        <taxon>Pseudomonadota</taxon>
        <taxon>Alphaproteobacteria</taxon>
        <taxon>Rhodospirillales</taxon>
        <taxon>Azospirillaceae</taxon>
        <taxon>Rhodocista</taxon>
    </lineage>
</organism>
<comment type="caution">
    <text evidence="11">The sequence shown here is derived from an EMBL/GenBank/DDBJ whole genome shotgun (WGS) entry which is preliminary data.</text>
</comment>
<evidence type="ECO:0000259" key="10">
    <source>
        <dbReference type="PROSITE" id="PS51755"/>
    </source>
</evidence>
<evidence type="ECO:0000313" key="11">
    <source>
        <dbReference type="EMBL" id="MFC7335502.1"/>
    </source>
</evidence>
<keyword evidence="5" id="KW-0804">Transcription</keyword>
<evidence type="ECO:0000256" key="1">
    <source>
        <dbReference type="ARBA" id="ARBA00022553"/>
    </source>
</evidence>
<sequence length="258" mass="27731">MPIARILLVEDDDDIRALVIRVLSGAGFAVEEAPSGARAMEAAADTRPDLAIVDLGLPDMDGLAVVRELRQHLRCGVIILSGRSDPMERIIGLEVGADDYVPKPFEPRELLARVKSVLRRLEPAGPDRPAAPTAAAPPPGSAPATAAAPDGGGPVYHFDGWTLDSRAHILIRPDGGHEDLTTGEFTLLLALVERAGRVLSRDQLLDATHGHNTPAFDRSVDVQIARLRRKIQRDPDAPPVIRTVRNAGYLFAARVTRG</sequence>
<dbReference type="Gene3D" id="1.10.10.10">
    <property type="entry name" value="Winged helix-like DNA-binding domain superfamily/Winged helix DNA-binding domain"/>
    <property type="match status" value="1"/>
</dbReference>
<dbReference type="SMART" id="SM00448">
    <property type="entry name" value="REC"/>
    <property type="match status" value="1"/>
</dbReference>
<feature type="domain" description="OmpR/PhoB-type" evidence="10">
    <location>
        <begin position="153"/>
        <end position="253"/>
    </location>
</feature>
<feature type="region of interest" description="Disordered" evidence="8">
    <location>
        <begin position="123"/>
        <end position="151"/>
    </location>
</feature>
<feature type="compositionally biased region" description="Low complexity" evidence="8">
    <location>
        <begin position="123"/>
        <end position="134"/>
    </location>
</feature>
<gene>
    <name evidence="11" type="ORF">ACFQPS_20230</name>
</gene>
<dbReference type="Pfam" id="PF00486">
    <property type="entry name" value="Trans_reg_C"/>
    <property type="match status" value="1"/>
</dbReference>
<proteinExistence type="predicted"/>
<dbReference type="Gene3D" id="6.10.250.690">
    <property type="match status" value="1"/>
</dbReference>
<evidence type="ECO:0000313" key="12">
    <source>
        <dbReference type="Proteomes" id="UP001596456"/>
    </source>
</evidence>
<name>A0ABW2KZN6_9PROT</name>
<evidence type="ECO:0000256" key="3">
    <source>
        <dbReference type="ARBA" id="ARBA00023015"/>
    </source>
</evidence>
<evidence type="ECO:0000256" key="7">
    <source>
        <dbReference type="PROSITE-ProRule" id="PRU01091"/>
    </source>
</evidence>
<dbReference type="PANTHER" id="PTHR48111:SF4">
    <property type="entry name" value="DNA-BINDING DUAL TRANSCRIPTIONAL REGULATOR OMPR"/>
    <property type="match status" value="1"/>
</dbReference>
<dbReference type="EMBL" id="JBHTCM010000040">
    <property type="protein sequence ID" value="MFC7335502.1"/>
    <property type="molecule type" value="Genomic_DNA"/>
</dbReference>
<evidence type="ECO:0000259" key="9">
    <source>
        <dbReference type="PROSITE" id="PS50110"/>
    </source>
</evidence>
<evidence type="ECO:0000256" key="8">
    <source>
        <dbReference type="SAM" id="MobiDB-lite"/>
    </source>
</evidence>
<dbReference type="InterPro" id="IPR001867">
    <property type="entry name" value="OmpR/PhoB-type_DNA-bd"/>
</dbReference>
<keyword evidence="12" id="KW-1185">Reference proteome</keyword>
<dbReference type="InterPro" id="IPR011006">
    <property type="entry name" value="CheY-like_superfamily"/>
</dbReference>
<evidence type="ECO:0000256" key="5">
    <source>
        <dbReference type="ARBA" id="ARBA00023163"/>
    </source>
</evidence>
<evidence type="ECO:0000256" key="4">
    <source>
        <dbReference type="ARBA" id="ARBA00023125"/>
    </source>
</evidence>
<dbReference type="RefSeq" id="WP_377361177.1">
    <property type="nucleotide sequence ID" value="NZ_JBHTCM010000040.1"/>
</dbReference>
<dbReference type="PROSITE" id="PS51755">
    <property type="entry name" value="OMPR_PHOB"/>
    <property type="match status" value="1"/>
</dbReference>
<reference evidence="12" key="1">
    <citation type="journal article" date="2019" name="Int. J. Syst. Evol. Microbiol.">
        <title>The Global Catalogue of Microorganisms (GCM) 10K type strain sequencing project: providing services to taxonomists for standard genome sequencing and annotation.</title>
        <authorList>
            <consortium name="The Broad Institute Genomics Platform"/>
            <consortium name="The Broad Institute Genome Sequencing Center for Infectious Disease"/>
            <person name="Wu L."/>
            <person name="Ma J."/>
        </authorList>
    </citation>
    <scope>NUCLEOTIDE SEQUENCE [LARGE SCALE GENOMIC DNA]</scope>
    <source>
        <strain evidence="12">CGMCC 1.16275</strain>
    </source>
</reference>
<dbReference type="SMART" id="SM00862">
    <property type="entry name" value="Trans_reg_C"/>
    <property type="match status" value="1"/>
</dbReference>
<feature type="domain" description="Response regulatory" evidence="9">
    <location>
        <begin position="5"/>
        <end position="118"/>
    </location>
</feature>
<dbReference type="SUPFAM" id="SSF52172">
    <property type="entry name" value="CheY-like"/>
    <property type="match status" value="1"/>
</dbReference>
<dbReference type="Proteomes" id="UP001596456">
    <property type="component" value="Unassembled WGS sequence"/>
</dbReference>
<evidence type="ECO:0000256" key="2">
    <source>
        <dbReference type="ARBA" id="ARBA00023012"/>
    </source>
</evidence>
<dbReference type="PANTHER" id="PTHR48111">
    <property type="entry name" value="REGULATOR OF RPOS"/>
    <property type="match status" value="1"/>
</dbReference>
<dbReference type="InterPro" id="IPR039420">
    <property type="entry name" value="WalR-like"/>
</dbReference>
<keyword evidence="1 6" id="KW-0597">Phosphoprotein</keyword>
<dbReference type="InterPro" id="IPR036388">
    <property type="entry name" value="WH-like_DNA-bd_sf"/>
</dbReference>
<keyword evidence="4 7" id="KW-0238">DNA-binding</keyword>
<protein>
    <submittedName>
        <fullName evidence="11">Response regulator transcription factor</fullName>
    </submittedName>
</protein>
<evidence type="ECO:0000256" key="6">
    <source>
        <dbReference type="PROSITE-ProRule" id="PRU00169"/>
    </source>
</evidence>
<dbReference type="PROSITE" id="PS50110">
    <property type="entry name" value="RESPONSE_REGULATORY"/>
    <property type="match status" value="1"/>
</dbReference>
<keyword evidence="3" id="KW-0805">Transcription regulation</keyword>
<feature type="DNA-binding region" description="OmpR/PhoB-type" evidence="7">
    <location>
        <begin position="153"/>
        <end position="253"/>
    </location>
</feature>
<feature type="modified residue" description="4-aspartylphosphate" evidence="6">
    <location>
        <position position="54"/>
    </location>
</feature>
<dbReference type="InterPro" id="IPR001789">
    <property type="entry name" value="Sig_transdc_resp-reg_receiver"/>
</dbReference>
<accession>A0ABW2KZN6</accession>
<dbReference type="CDD" id="cd00383">
    <property type="entry name" value="trans_reg_C"/>
    <property type="match status" value="1"/>
</dbReference>
<dbReference type="SUPFAM" id="SSF46894">
    <property type="entry name" value="C-terminal effector domain of the bipartite response regulators"/>
    <property type="match status" value="1"/>
</dbReference>
<dbReference type="Pfam" id="PF00072">
    <property type="entry name" value="Response_reg"/>
    <property type="match status" value="1"/>
</dbReference>
<dbReference type="InterPro" id="IPR016032">
    <property type="entry name" value="Sig_transdc_resp-reg_C-effctor"/>
</dbReference>
<keyword evidence="2" id="KW-0902">Two-component regulatory system</keyword>
<dbReference type="Gene3D" id="3.40.50.2300">
    <property type="match status" value="1"/>
</dbReference>